<dbReference type="InterPro" id="IPR007269">
    <property type="entry name" value="ICMT_MeTrfase"/>
</dbReference>
<accession>A0ABU0HN68</accession>
<feature type="transmembrane region" description="Helical" evidence="5">
    <location>
        <begin position="68"/>
        <end position="85"/>
    </location>
</feature>
<comment type="caution">
    <text evidence="6">The sequence shown here is derived from an EMBL/GenBank/DDBJ whole genome shotgun (WGS) entry which is preliminary data.</text>
</comment>
<evidence type="ECO:0000313" key="7">
    <source>
        <dbReference type="Proteomes" id="UP001236369"/>
    </source>
</evidence>
<keyword evidence="4 5" id="KW-0472">Membrane</keyword>
<keyword evidence="3 5" id="KW-1133">Transmembrane helix</keyword>
<dbReference type="Proteomes" id="UP001236369">
    <property type="component" value="Unassembled WGS sequence"/>
</dbReference>
<reference evidence="6 7" key="1">
    <citation type="submission" date="2023-07" db="EMBL/GenBank/DDBJ databases">
        <title>Genomic Encyclopedia of Type Strains, Phase IV (KMG-IV): sequencing the most valuable type-strain genomes for metagenomic binning, comparative biology and taxonomic classification.</title>
        <authorList>
            <person name="Goeker M."/>
        </authorList>
    </citation>
    <scope>NUCLEOTIDE SEQUENCE [LARGE SCALE GENOMIC DNA]</scope>
    <source>
        <strain evidence="6 7">DSM 19562</strain>
    </source>
</reference>
<evidence type="ECO:0000256" key="5">
    <source>
        <dbReference type="SAM" id="Phobius"/>
    </source>
</evidence>
<dbReference type="Pfam" id="PF04140">
    <property type="entry name" value="ICMT"/>
    <property type="match status" value="1"/>
</dbReference>
<keyword evidence="6" id="KW-0489">Methyltransferase</keyword>
<feature type="transmembrane region" description="Helical" evidence="5">
    <location>
        <begin position="132"/>
        <end position="150"/>
    </location>
</feature>
<evidence type="ECO:0000256" key="3">
    <source>
        <dbReference type="ARBA" id="ARBA00022989"/>
    </source>
</evidence>
<evidence type="ECO:0000256" key="2">
    <source>
        <dbReference type="ARBA" id="ARBA00022692"/>
    </source>
</evidence>
<dbReference type="EMBL" id="JAUSVV010000005">
    <property type="protein sequence ID" value="MDQ0443278.1"/>
    <property type="molecule type" value="Genomic_DNA"/>
</dbReference>
<comment type="subcellular location">
    <subcellularLocation>
        <location evidence="1">Membrane</location>
        <topology evidence="1">Multi-pass membrane protein</topology>
    </subcellularLocation>
</comment>
<keyword evidence="6" id="KW-0808">Transferase</keyword>
<proteinExistence type="predicted"/>
<evidence type="ECO:0000256" key="1">
    <source>
        <dbReference type="ARBA" id="ARBA00004141"/>
    </source>
</evidence>
<protein>
    <submittedName>
        <fullName evidence="6">Methyltransferase</fullName>
    </submittedName>
</protein>
<sequence length="167" mass="18360">MTFATLILALVTVQRLGELVLARRNTRRLLAAGAVEVAPGHYPGIIAVHALWLAGLWYFAWNAPVQPVWLALFGLLQLLRVWVIATLGPRWTTRIIIAPGRPLVATGPYRWLSHPNYVVVASEIAVLPLTFHLPWFALLFSALNAAILVVRIRAENRALAVGPAVPV</sequence>
<feature type="transmembrane region" description="Helical" evidence="5">
    <location>
        <begin position="41"/>
        <end position="61"/>
    </location>
</feature>
<keyword evidence="7" id="KW-1185">Reference proteome</keyword>
<name>A0ABU0HN68_9HYPH</name>
<dbReference type="GO" id="GO:0032259">
    <property type="term" value="P:methylation"/>
    <property type="evidence" value="ECO:0007669"/>
    <property type="project" value="UniProtKB-KW"/>
</dbReference>
<evidence type="ECO:0000256" key="4">
    <source>
        <dbReference type="ARBA" id="ARBA00023136"/>
    </source>
</evidence>
<keyword evidence="2 5" id="KW-0812">Transmembrane</keyword>
<dbReference type="RefSeq" id="WP_238249000.1">
    <property type="nucleotide sequence ID" value="NZ_BPQX01000026.1"/>
</dbReference>
<dbReference type="GO" id="GO:0008168">
    <property type="term" value="F:methyltransferase activity"/>
    <property type="evidence" value="ECO:0007669"/>
    <property type="project" value="UniProtKB-KW"/>
</dbReference>
<gene>
    <name evidence="6" type="ORF">QO016_002776</name>
</gene>
<organism evidence="6 7">
    <name type="scientific">Methylobacterium persicinum</name>
    <dbReference type="NCBI Taxonomy" id="374426"/>
    <lineage>
        <taxon>Bacteria</taxon>
        <taxon>Pseudomonadati</taxon>
        <taxon>Pseudomonadota</taxon>
        <taxon>Alphaproteobacteria</taxon>
        <taxon>Hyphomicrobiales</taxon>
        <taxon>Methylobacteriaceae</taxon>
        <taxon>Methylobacterium</taxon>
    </lineage>
</organism>
<dbReference type="Gene3D" id="1.20.120.1630">
    <property type="match status" value="1"/>
</dbReference>
<evidence type="ECO:0000313" key="6">
    <source>
        <dbReference type="EMBL" id="MDQ0443278.1"/>
    </source>
</evidence>